<dbReference type="Proteomes" id="UP001460202">
    <property type="component" value="Unassembled WGS sequence"/>
</dbReference>
<accession>A0ABV1GWD8</accession>
<gene>
    <name evidence="1" type="ORF">WMO46_07180</name>
</gene>
<dbReference type="SUPFAM" id="SSF51197">
    <property type="entry name" value="Clavaminate synthase-like"/>
    <property type="match status" value="1"/>
</dbReference>
<keyword evidence="2" id="KW-1185">Reference proteome</keyword>
<evidence type="ECO:0000313" key="1">
    <source>
        <dbReference type="EMBL" id="MEQ2544729.1"/>
    </source>
</evidence>
<sequence>MSLSFIFRGAFLSAAALSVSCSGAPERRTPTGGPYPQSITQSIAIKPESDETRRWAAADARFGKMFDYLKTHSLDTLAEGRHEIDGEEIFLLIVTGEMHPASNGVLEVHDRYFDVQIPLLQPERFGLASRAQCRAPRGTMDTAADILFFDDSPRRFVDAGPGELIVFTPETAHAPMIGSGTQRKAVFKIKCN</sequence>
<comment type="caution">
    <text evidence="1">The sequence shown here is derived from an EMBL/GenBank/DDBJ whole genome shotgun (WGS) entry which is preliminary data.</text>
</comment>
<dbReference type="RefSeq" id="WP_281511776.1">
    <property type="nucleotide sequence ID" value="NZ_JBBMFL010000006.1"/>
</dbReference>
<reference evidence="1 2" key="1">
    <citation type="submission" date="2024-03" db="EMBL/GenBank/DDBJ databases">
        <title>Human intestinal bacterial collection.</title>
        <authorList>
            <person name="Pauvert C."/>
            <person name="Hitch T.C.A."/>
            <person name="Clavel T."/>
        </authorList>
    </citation>
    <scope>NUCLEOTIDE SEQUENCE [LARGE SCALE GENOMIC DNA]</scope>
    <source>
        <strain evidence="1 2">CLA-KB-H122</strain>
    </source>
</reference>
<dbReference type="InterPro" id="IPR037012">
    <property type="entry name" value="NanQ/TabA/YiaL_sf"/>
</dbReference>
<dbReference type="PANTHER" id="PTHR34986">
    <property type="entry name" value="EVOLVED BETA-GALACTOSIDASE SUBUNIT BETA"/>
    <property type="match status" value="1"/>
</dbReference>
<organism evidence="1 2">
    <name type="scientific">Alistipes intestinihominis</name>
    <dbReference type="NCBI Taxonomy" id="3133172"/>
    <lineage>
        <taxon>Bacteria</taxon>
        <taxon>Pseudomonadati</taxon>
        <taxon>Bacteroidota</taxon>
        <taxon>Bacteroidia</taxon>
        <taxon>Bacteroidales</taxon>
        <taxon>Rikenellaceae</taxon>
        <taxon>Alistipes</taxon>
    </lineage>
</organism>
<dbReference type="InterPro" id="IPR004375">
    <property type="entry name" value="NanQ/TabA/YiaL"/>
</dbReference>
<name>A0ABV1GWD8_9BACT</name>
<dbReference type="NCBIfam" id="TIGR00022">
    <property type="entry name" value="YhcH/YjgK/YiaL family protein"/>
    <property type="match status" value="1"/>
</dbReference>
<evidence type="ECO:0000313" key="2">
    <source>
        <dbReference type="Proteomes" id="UP001460202"/>
    </source>
</evidence>
<dbReference type="Pfam" id="PF04074">
    <property type="entry name" value="DUF386"/>
    <property type="match status" value="1"/>
</dbReference>
<protein>
    <submittedName>
        <fullName evidence="1">YhcH/YjgK/YiaL family protein</fullName>
    </submittedName>
</protein>
<dbReference type="Gene3D" id="2.60.120.370">
    <property type="entry name" value="YhcH/YjgK/YiaL"/>
    <property type="match status" value="1"/>
</dbReference>
<dbReference type="PANTHER" id="PTHR34986:SF1">
    <property type="entry name" value="PROTEIN YIAL"/>
    <property type="match status" value="1"/>
</dbReference>
<dbReference type="EMBL" id="JBBMFL010000006">
    <property type="protein sequence ID" value="MEQ2544729.1"/>
    <property type="molecule type" value="Genomic_DNA"/>
</dbReference>
<proteinExistence type="predicted"/>